<keyword evidence="2" id="KW-0472">Membrane</keyword>
<feature type="domain" description="Cell envelope-related transcriptional attenuator" evidence="3">
    <location>
        <begin position="75"/>
        <end position="229"/>
    </location>
</feature>
<dbReference type="PANTHER" id="PTHR33392">
    <property type="entry name" value="POLYISOPRENYL-TEICHOIC ACID--PEPTIDOGLYCAN TEICHOIC ACID TRANSFERASE TAGU"/>
    <property type="match status" value="1"/>
</dbReference>
<comment type="similarity">
    <text evidence="1">Belongs to the LytR/CpsA/Psr (LCP) family.</text>
</comment>
<dbReference type="Proteomes" id="UP000184035">
    <property type="component" value="Unassembled WGS sequence"/>
</dbReference>
<dbReference type="STRING" id="1533.SAMN05443638_11411"/>
<reference evidence="4 5" key="1">
    <citation type="submission" date="2016-11" db="EMBL/GenBank/DDBJ databases">
        <authorList>
            <person name="Jaros S."/>
            <person name="Januszkiewicz K."/>
            <person name="Wedrychowicz H."/>
        </authorList>
    </citation>
    <scope>NUCLEOTIDE SEQUENCE [LARGE SCALE GENOMIC DNA]</scope>
    <source>
        <strain evidence="4 5">DSM 2631</strain>
    </source>
</reference>
<feature type="transmembrane region" description="Helical" evidence="2">
    <location>
        <begin position="7"/>
        <end position="24"/>
    </location>
</feature>
<dbReference type="PANTHER" id="PTHR33392:SF6">
    <property type="entry name" value="POLYISOPRENYL-TEICHOIC ACID--PEPTIDOGLYCAN TEICHOIC ACID TRANSFERASE TAGU"/>
    <property type="match status" value="1"/>
</dbReference>
<dbReference type="AlphaFoldDB" id="A0A1M4WTQ5"/>
<evidence type="ECO:0000256" key="2">
    <source>
        <dbReference type="SAM" id="Phobius"/>
    </source>
</evidence>
<protein>
    <submittedName>
        <fullName evidence="4">Transcriptional attenuator, LytR family</fullName>
    </submittedName>
</protein>
<evidence type="ECO:0000256" key="1">
    <source>
        <dbReference type="ARBA" id="ARBA00006068"/>
    </source>
</evidence>
<evidence type="ECO:0000313" key="5">
    <source>
        <dbReference type="Proteomes" id="UP000184035"/>
    </source>
</evidence>
<dbReference type="OrthoDB" id="9782542at2"/>
<sequence length="311" mass="36685">MKKYVKLIIILIISIIALISIYMYKNIKTLTYKEDNIDFKEIKEDLKEENLKEKEDTINILLIGTDKREESERGRADSIIIGTLDNKNNKIKLTSILRDTYVDIYNHDKDKINSAYSFGGANLLCDTIYRNLNIKIDKYIEINFWGFEEVIDKLGGVEIEVKDYEIKEINKYIGEFNEEKSKKLEKRGRQILDGQQTLAYARIRKVGDGIYERDERQRRVLKLLFEKLKNINPIEYPSLISTALENIQTNIEPVTLLKYLYFAYKINDSNIEQIQIPTKEYSEGKLYKGKWVILMDKEKNSEIINKFIYEN</sequence>
<evidence type="ECO:0000313" key="4">
    <source>
        <dbReference type="EMBL" id="SHE84626.1"/>
    </source>
</evidence>
<evidence type="ECO:0000259" key="3">
    <source>
        <dbReference type="Pfam" id="PF03816"/>
    </source>
</evidence>
<dbReference type="RefSeq" id="WP_072896075.1">
    <property type="nucleotide sequence ID" value="NZ_FQVM01000014.1"/>
</dbReference>
<keyword evidence="5" id="KW-1185">Reference proteome</keyword>
<keyword evidence="2" id="KW-1133">Transmembrane helix</keyword>
<gene>
    <name evidence="4" type="ORF">SAMN05443638_11411</name>
</gene>
<proteinExistence type="inferred from homology"/>
<dbReference type="Pfam" id="PF03816">
    <property type="entry name" value="LytR_cpsA_psr"/>
    <property type="match status" value="1"/>
</dbReference>
<dbReference type="EMBL" id="FQVM01000014">
    <property type="protein sequence ID" value="SHE84626.1"/>
    <property type="molecule type" value="Genomic_DNA"/>
</dbReference>
<organism evidence="4 5">
    <name type="scientific">Clostridium fallax</name>
    <dbReference type="NCBI Taxonomy" id="1533"/>
    <lineage>
        <taxon>Bacteria</taxon>
        <taxon>Bacillati</taxon>
        <taxon>Bacillota</taxon>
        <taxon>Clostridia</taxon>
        <taxon>Eubacteriales</taxon>
        <taxon>Clostridiaceae</taxon>
        <taxon>Clostridium</taxon>
    </lineage>
</organism>
<dbReference type="InterPro" id="IPR050922">
    <property type="entry name" value="LytR/CpsA/Psr_CW_biosynth"/>
</dbReference>
<name>A0A1M4WTQ5_9CLOT</name>
<dbReference type="NCBIfam" id="TIGR00350">
    <property type="entry name" value="lytR_cpsA_psr"/>
    <property type="match status" value="1"/>
</dbReference>
<accession>A0A1M4WTQ5</accession>
<dbReference type="Gene3D" id="3.40.630.190">
    <property type="entry name" value="LCP protein"/>
    <property type="match status" value="1"/>
</dbReference>
<dbReference type="InterPro" id="IPR004474">
    <property type="entry name" value="LytR_CpsA_psr"/>
</dbReference>
<keyword evidence="2" id="KW-0812">Transmembrane</keyword>